<evidence type="ECO:0000256" key="1">
    <source>
        <dbReference type="SAM" id="SignalP"/>
    </source>
</evidence>
<sequence length="286" mass="33461">MNKREFLKKTLMLSATYALASFIPLNLKAMNSLNPNNLEQDPEKLVRTILKAHGGEKLWDKLEKVNLTIRSGGKLFDIIQQPQDNTPRNMEIFLHKQQIYLSPFGGPDRRSNFQADRVAIETIDGKVLAERKGTIEELHHHMNETGVWDHLDRVNFNGYALWTYLTTPFFLSMEGVRVETIAQWKENNEIWDGIRVTFPDNIATHSKIQDFYFDSKDHLLRRHDYYMDFDGGFFACQYMYEHKTIDGIVLPTVRKAYKRKEDGTPSLEDLMVHIELSDIVFQKYIK</sequence>
<gene>
    <name evidence="2" type="ORF">IQ31_05513</name>
</gene>
<feature type="chain" id="PRO_5021966687" description="Outer membrane lipoprotein-sorting protein" evidence="1">
    <location>
        <begin position="21"/>
        <end position="286"/>
    </location>
</feature>
<name>A0A562LZH6_9SPHI</name>
<comment type="caution">
    <text evidence="2">The sequence shown here is derived from an EMBL/GenBank/DDBJ whole genome shotgun (WGS) entry which is preliminary data.</text>
</comment>
<evidence type="ECO:0000313" key="3">
    <source>
        <dbReference type="Proteomes" id="UP000315908"/>
    </source>
</evidence>
<feature type="signal peptide" evidence="1">
    <location>
        <begin position="1"/>
        <end position="20"/>
    </location>
</feature>
<reference evidence="2 3" key="1">
    <citation type="journal article" date="2015" name="Stand. Genomic Sci.">
        <title>Genomic Encyclopedia of Bacterial and Archaeal Type Strains, Phase III: the genomes of soil and plant-associated and newly described type strains.</title>
        <authorList>
            <person name="Whitman W.B."/>
            <person name="Woyke T."/>
            <person name="Klenk H.P."/>
            <person name="Zhou Y."/>
            <person name="Lilburn T.G."/>
            <person name="Beck B.J."/>
            <person name="De Vos P."/>
            <person name="Vandamme P."/>
            <person name="Eisen J.A."/>
            <person name="Garrity G."/>
            <person name="Hugenholtz P."/>
            <person name="Kyrpides N.C."/>
        </authorList>
    </citation>
    <scope>NUCLEOTIDE SEQUENCE [LARGE SCALE GENOMIC DNA]</scope>
    <source>
        <strain evidence="2 3">CGMCC 1.6855</strain>
    </source>
</reference>
<evidence type="ECO:0008006" key="4">
    <source>
        <dbReference type="Google" id="ProtNLM"/>
    </source>
</evidence>
<proteinExistence type="predicted"/>
<dbReference type="RefSeq" id="WP_145331388.1">
    <property type="nucleotide sequence ID" value="NZ_VLKR01000059.1"/>
</dbReference>
<keyword evidence="1" id="KW-0732">Signal</keyword>
<evidence type="ECO:0000313" key="2">
    <source>
        <dbReference type="EMBL" id="TWI13075.1"/>
    </source>
</evidence>
<dbReference type="OrthoDB" id="8746011at2"/>
<dbReference type="AlphaFoldDB" id="A0A562LZH6"/>
<accession>A0A562LZH6</accession>
<dbReference type="Proteomes" id="UP000315908">
    <property type="component" value="Unassembled WGS sequence"/>
</dbReference>
<protein>
    <recommendedName>
        <fullName evidence="4">Outer membrane lipoprotein-sorting protein</fullName>
    </recommendedName>
</protein>
<dbReference type="EMBL" id="VLKR01000059">
    <property type="protein sequence ID" value="TWI13075.1"/>
    <property type="molecule type" value="Genomic_DNA"/>
</dbReference>
<organism evidence="2 3">
    <name type="scientific">Sphingobacterium siyangense</name>
    <dbReference type="NCBI Taxonomy" id="459529"/>
    <lineage>
        <taxon>Bacteria</taxon>
        <taxon>Pseudomonadati</taxon>
        <taxon>Bacteroidota</taxon>
        <taxon>Sphingobacteriia</taxon>
        <taxon>Sphingobacteriales</taxon>
        <taxon>Sphingobacteriaceae</taxon>
        <taxon>Sphingobacterium</taxon>
    </lineage>
</organism>